<evidence type="ECO:0000313" key="4">
    <source>
        <dbReference type="Proteomes" id="UP000287651"/>
    </source>
</evidence>
<keyword evidence="2" id="KW-1133">Transmembrane helix</keyword>
<feature type="transmembrane region" description="Helical" evidence="2">
    <location>
        <begin position="98"/>
        <end position="122"/>
    </location>
</feature>
<organism evidence="3 4">
    <name type="scientific">Ensete ventricosum</name>
    <name type="common">Abyssinian banana</name>
    <name type="synonym">Musa ensete</name>
    <dbReference type="NCBI Taxonomy" id="4639"/>
    <lineage>
        <taxon>Eukaryota</taxon>
        <taxon>Viridiplantae</taxon>
        <taxon>Streptophyta</taxon>
        <taxon>Embryophyta</taxon>
        <taxon>Tracheophyta</taxon>
        <taxon>Spermatophyta</taxon>
        <taxon>Magnoliopsida</taxon>
        <taxon>Liliopsida</taxon>
        <taxon>Zingiberales</taxon>
        <taxon>Musaceae</taxon>
        <taxon>Ensete</taxon>
    </lineage>
</organism>
<comment type="caution">
    <text evidence="3">The sequence shown here is derived from an EMBL/GenBank/DDBJ whole genome shotgun (WGS) entry which is preliminary data.</text>
</comment>
<name>A0A427B6Z8_ENSVE</name>
<dbReference type="PANTHER" id="PTHR36735">
    <property type="entry name" value="TRANSMEMBRANE PROTEIN"/>
    <property type="match status" value="1"/>
</dbReference>
<dbReference type="AlphaFoldDB" id="A0A427B6Z8"/>
<evidence type="ECO:0000256" key="1">
    <source>
        <dbReference type="SAM" id="MobiDB-lite"/>
    </source>
</evidence>
<keyword evidence="2" id="KW-0472">Membrane</keyword>
<accession>A0A427B6Z8</accession>
<dbReference type="PANTHER" id="PTHR36735:SF1">
    <property type="entry name" value="TRANSMEMBRANE PROTEIN"/>
    <property type="match status" value="1"/>
</dbReference>
<feature type="region of interest" description="Disordered" evidence="1">
    <location>
        <begin position="133"/>
        <end position="171"/>
    </location>
</feature>
<evidence type="ECO:0000256" key="2">
    <source>
        <dbReference type="SAM" id="Phobius"/>
    </source>
</evidence>
<feature type="compositionally biased region" description="Basic residues" evidence="1">
    <location>
        <begin position="142"/>
        <end position="157"/>
    </location>
</feature>
<sequence>MATSPISSSPLLLAAPKCASRASSKLCFDSSLRLTTSARPPLDLCTRKRRFGGDSLKSSRIWRVSAVVEEALPPEEATVEKAQQIIPAAAEDSATSTVISALLLIAFVGLCILTIGVIYLVVQDFLQKREGEKFEKEDAEKKKKKKGGKKAKAKARTGPRGFGQKIEEDED</sequence>
<evidence type="ECO:0000313" key="3">
    <source>
        <dbReference type="EMBL" id="RRT84244.1"/>
    </source>
</evidence>
<dbReference type="Proteomes" id="UP000287651">
    <property type="component" value="Unassembled WGS sequence"/>
</dbReference>
<proteinExistence type="predicted"/>
<protein>
    <submittedName>
        <fullName evidence="3">Uncharacterized protein</fullName>
    </submittedName>
</protein>
<dbReference type="GO" id="GO:0009535">
    <property type="term" value="C:chloroplast thylakoid membrane"/>
    <property type="evidence" value="ECO:0007669"/>
    <property type="project" value="TreeGrafter"/>
</dbReference>
<dbReference type="EMBL" id="AMZH03000339">
    <property type="protein sequence ID" value="RRT84244.1"/>
    <property type="molecule type" value="Genomic_DNA"/>
</dbReference>
<reference evidence="3 4" key="1">
    <citation type="journal article" date="2014" name="Agronomy (Basel)">
        <title>A Draft Genome Sequence for Ensete ventricosum, the Drought-Tolerant Tree Against Hunger.</title>
        <authorList>
            <person name="Harrison J."/>
            <person name="Moore K.A."/>
            <person name="Paszkiewicz K."/>
            <person name="Jones T."/>
            <person name="Grant M."/>
            <person name="Ambacheew D."/>
            <person name="Muzemil S."/>
            <person name="Studholme D.J."/>
        </authorList>
    </citation>
    <scope>NUCLEOTIDE SEQUENCE [LARGE SCALE GENOMIC DNA]</scope>
</reference>
<keyword evidence="2" id="KW-0812">Transmembrane</keyword>
<gene>
    <name evidence="3" type="ORF">B296_00014096</name>
</gene>